<gene>
    <name evidence="1" type="ORF">GCM10009639_24940</name>
</gene>
<comment type="caution">
    <text evidence="1">The sequence shown here is derived from an EMBL/GenBank/DDBJ whole genome shotgun (WGS) entry which is preliminary data.</text>
</comment>
<organism evidence="1 2">
    <name type="scientific">Kitasatospora putterlickiae</name>
    <dbReference type="NCBI Taxonomy" id="221725"/>
    <lineage>
        <taxon>Bacteria</taxon>
        <taxon>Bacillati</taxon>
        <taxon>Actinomycetota</taxon>
        <taxon>Actinomycetes</taxon>
        <taxon>Kitasatosporales</taxon>
        <taxon>Streptomycetaceae</taxon>
        <taxon>Kitasatospora</taxon>
    </lineage>
</organism>
<keyword evidence="2" id="KW-1185">Reference proteome</keyword>
<evidence type="ECO:0008006" key="3">
    <source>
        <dbReference type="Google" id="ProtNLM"/>
    </source>
</evidence>
<evidence type="ECO:0000313" key="2">
    <source>
        <dbReference type="Proteomes" id="UP001499863"/>
    </source>
</evidence>
<evidence type="ECO:0000313" key="1">
    <source>
        <dbReference type="EMBL" id="GAA1392784.1"/>
    </source>
</evidence>
<sequence>MMVWLHGLHAVDPFEAVLAERFPLLEVRDRTVVLRSPKRMGWLLDDAGRATRRVPLALPPP</sequence>
<name>A0ABP4IPP3_9ACTN</name>
<accession>A0ABP4IPP3</accession>
<protein>
    <recommendedName>
        <fullName evidence="3">Cytochrome P450</fullName>
    </recommendedName>
</protein>
<proteinExistence type="predicted"/>
<dbReference type="EMBL" id="BAAAKJ010000131">
    <property type="protein sequence ID" value="GAA1392784.1"/>
    <property type="molecule type" value="Genomic_DNA"/>
</dbReference>
<reference evidence="2" key="1">
    <citation type="journal article" date="2019" name="Int. J. Syst. Evol. Microbiol.">
        <title>The Global Catalogue of Microorganisms (GCM) 10K type strain sequencing project: providing services to taxonomists for standard genome sequencing and annotation.</title>
        <authorList>
            <consortium name="The Broad Institute Genomics Platform"/>
            <consortium name="The Broad Institute Genome Sequencing Center for Infectious Disease"/>
            <person name="Wu L."/>
            <person name="Ma J."/>
        </authorList>
    </citation>
    <scope>NUCLEOTIDE SEQUENCE [LARGE SCALE GENOMIC DNA]</scope>
    <source>
        <strain evidence="2">JCM 12393</strain>
    </source>
</reference>
<dbReference type="Proteomes" id="UP001499863">
    <property type="component" value="Unassembled WGS sequence"/>
</dbReference>